<reference evidence="2 3" key="1">
    <citation type="journal article" date="2016" name="Int. J. Syst. Evol. Microbiol.">
        <title>Tessaracoccus flavus sp. nov., isolated from the drainage system of a lindane-producing factory.</title>
        <authorList>
            <person name="Kumari R."/>
            <person name="Singh P."/>
            <person name="Schumann P."/>
            <person name="Lal R."/>
        </authorList>
    </citation>
    <scope>NUCLEOTIDE SEQUENCE [LARGE SCALE GENOMIC DNA]</scope>
    <source>
        <strain evidence="2 3">RP1T</strain>
    </source>
</reference>
<sequence>MAVHDVTDSSVDRARAALVKAGFPGFTYVLDPLSQDSRTDVPTFEPDVLIAAQAGITGVRLPLRIDDGWPVLSADVDLTIGLNANQRGAHMSRLQEAIVEVGSQSHQSVPATAERLAALTSATQPGPVFVTLRVDQQPAILSAITRRPSSVDVSTVVTLEYSGRGTTRCEVSLTVQVMTACPCTIAYSKLSSERRSGVTYAPDMPPTFTHSQPGTLTVGIEATTIDAATSAELLSAVRSCAVLRESVLKRPDEHELVDRAHRRPQFTEDLARFAAAEVATRVTSETTVFARAILNESIHPHRAAAQVRARAGELQRSFT</sequence>
<keyword evidence="1" id="KW-0378">Hydrolase</keyword>
<evidence type="ECO:0008006" key="4">
    <source>
        <dbReference type="Google" id="ProtNLM"/>
    </source>
</evidence>
<dbReference type="Pfam" id="PF02649">
    <property type="entry name" value="GCHY-1"/>
    <property type="match status" value="1"/>
</dbReference>
<dbReference type="GO" id="GO:0003934">
    <property type="term" value="F:GTP cyclohydrolase I activity"/>
    <property type="evidence" value="ECO:0007669"/>
    <property type="project" value="InterPro"/>
</dbReference>
<protein>
    <recommendedName>
        <fullName evidence="4">GTP cyclohydrolase I</fullName>
    </recommendedName>
</protein>
<dbReference type="InterPro" id="IPR003801">
    <property type="entry name" value="GTP_cyclohydrolase_FolE2/MptA"/>
</dbReference>
<proteinExistence type="predicted"/>
<dbReference type="KEGG" id="tfl:RPIT_09110"/>
<keyword evidence="3" id="KW-1185">Reference proteome</keyword>
<organism evidence="2 3">
    <name type="scientific">Tessaracoccus flavus</name>
    <dbReference type="NCBI Taxonomy" id="1610493"/>
    <lineage>
        <taxon>Bacteria</taxon>
        <taxon>Bacillati</taxon>
        <taxon>Actinomycetota</taxon>
        <taxon>Actinomycetes</taxon>
        <taxon>Propionibacteriales</taxon>
        <taxon>Propionibacteriaceae</taxon>
        <taxon>Tessaracoccus</taxon>
    </lineage>
</organism>
<accession>A0A1Q2CFN7</accession>
<dbReference type="AlphaFoldDB" id="A0A1Q2CFN7"/>
<evidence type="ECO:0000256" key="1">
    <source>
        <dbReference type="ARBA" id="ARBA00022801"/>
    </source>
</evidence>
<dbReference type="PANTHER" id="PTHR36445:SF1">
    <property type="entry name" value="GTP CYCLOHYDROLASE MPTA"/>
    <property type="match status" value="1"/>
</dbReference>
<evidence type="ECO:0000313" key="2">
    <source>
        <dbReference type="EMBL" id="AQP44929.1"/>
    </source>
</evidence>
<dbReference type="EMBL" id="CP019605">
    <property type="protein sequence ID" value="AQP44929.1"/>
    <property type="molecule type" value="Genomic_DNA"/>
</dbReference>
<name>A0A1Q2CFN7_9ACTN</name>
<dbReference type="PANTHER" id="PTHR36445">
    <property type="entry name" value="GTP CYCLOHYDROLASE MPTA"/>
    <property type="match status" value="1"/>
</dbReference>
<dbReference type="STRING" id="1610493.RPIT_09110"/>
<dbReference type="Gene3D" id="3.10.270.10">
    <property type="entry name" value="Urate Oxidase"/>
    <property type="match status" value="1"/>
</dbReference>
<evidence type="ECO:0000313" key="3">
    <source>
        <dbReference type="Proteomes" id="UP000188324"/>
    </source>
</evidence>
<gene>
    <name evidence="2" type="ORF">RPIT_09110</name>
</gene>
<dbReference type="Proteomes" id="UP000188324">
    <property type="component" value="Chromosome"/>
</dbReference>